<dbReference type="Gene3D" id="2.60.120.10">
    <property type="entry name" value="Jelly Rolls"/>
    <property type="match status" value="1"/>
</dbReference>
<evidence type="ECO:0000313" key="3">
    <source>
        <dbReference type="Proteomes" id="UP000243978"/>
    </source>
</evidence>
<protein>
    <submittedName>
        <fullName evidence="2">AraC family transcriptional regulator</fullName>
    </submittedName>
</protein>
<reference evidence="2 3" key="1">
    <citation type="submission" date="2018-04" db="EMBL/GenBank/DDBJ databases">
        <title>Genomic Encyclopedia of Archaeal and Bacterial Type Strains, Phase II (KMG-II): from individual species to whole genera.</title>
        <authorList>
            <person name="Goeker M."/>
        </authorList>
    </citation>
    <scope>NUCLEOTIDE SEQUENCE [LARGE SCALE GENOMIC DNA]</scope>
    <source>
        <strain evidence="2 3">DSM 100977</strain>
    </source>
</reference>
<dbReference type="PROSITE" id="PS01124">
    <property type="entry name" value="HTH_ARAC_FAMILY_2"/>
    <property type="match status" value="1"/>
</dbReference>
<comment type="caution">
    <text evidence="2">The sequence shown here is derived from an EMBL/GenBank/DDBJ whole genome shotgun (WGS) entry which is preliminary data.</text>
</comment>
<proteinExistence type="predicted"/>
<dbReference type="Pfam" id="PF12833">
    <property type="entry name" value="HTH_18"/>
    <property type="match status" value="1"/>
</dbReference>
<accession>A0A2T6BER5</accession>
<dbReference type="CDD" id="cd06124">
    <property type="entry name" value="cupin_NimR-like_N"/>
    <property type="match status" value="1"/>
</dbReference>
<dbReference type="RefSeq" id="WP_158269999.1">
    <property type="nucleotide sequence ID" value="NZ_QBKS01000002.1"/>
</dbReference>
<dbReference type="EMBL" id="QBKS01000002">
    <property type="protein sequence ID" value="PTX54553.1"/>
    <property type="molecule type" value="Genomic_DNA"/>
</dbReference>
<dbReference type="SUPFAM" id="SSF51182">
    <property type="entry name" value="RmlC-like cupins"/>
    <property type="match status" value="1"/>
</dbReference>
<dbReference type="OrthoDB" id="9804543at2"/>
<keyword evidence="3" id="KW-1185">Reference proteome</keyword>
<dbReference type="InterPro" id="IPR014710">
    <property type="entry name" value="RmlC-like_jellyroll"/>
</dbReference>
<dbReference type="PANTHER" id="PTHR11019">
    <property type="entry name" value="HTH-TYPE TRANSCRIPTIONAL REGULATOR NIMR"/>
    <property type="match status" value="1"/>
</dbReference>
<dbReference type="AlphaFoldDB" id="A0A2T6BER5"/>
<evidence type="ECO:0000313" key="2">
    <source>
        <dbReference type="EMBL" id="PTX54553.1"/>
    </source>
</evidence>
<name>A0A2T6BER5_9RHOB</name>
<gene>
    <name evidence="2" type="ORF">C8N43_3369</name>
</gene>
<dbReference type="Proteomes" id="UP000243978">
    <property type="component" value="Unassembled WGS sequence"/>
</dbReference>
<organism evidence="2 3">
    <name type="scientific">Litoreibacter ponti</name>
    <dbReference type="NCBI Taxonomy" id="1510457"/>
    <lineage>
        <taxon>Bacteria</taxon>
        <taxon>Pseudomonadati</taxon>
        <taxon>Pseudomonadota</taxon>
        <taxon>Alphaproteobacteria</taxon>
        <taxon>Rhodobacterales</taxon>
        <taxon>Roseobacteraceae</taxon>
        <taxon>Litoreibacter</taxon>
    </lineage>
</organism>
<dbReference type="GO" id="GO:0043565">
    <property type="term" value="F:sequence-specific DNA binding"/>
    <property type="evidence" value="ECO:0007669"/>
    <property type="project" value="InterPro"/>
</dbReference>
<dbReference type="InterPro" id="IPR011051">
    <property type="entry name" value="RmlC_Cupin_sf"/>
</dbReference>
<dbReference type="Gene3D" id="1.10.10.60">
    <property type="entry name" value="Homeodomain-like"/>
    <property type="match status" value="1"/>
</dbReference>
<sequence length="256" mass="27929">MGQSRTTSSDSLQGLPYKVVSLRKRYEDGYVSTPHFHARHQVLHAVSGLVHVRAGDVSWVVPQGFGLLVPAGVEHGATMVGEVLIETVYIRAGPRTDRVFDSCRVVAISPLLTLLIGALCTEEAQALNSEKASHLRCLIQLELAEAPTSPFALRAPADPRLRRVCDALMAAPGSVKDIDHWASEAGKSRRSFTRAFQAETGLPFGQWRQRLRYHLALQRRAEGVAEAQIAAELGYASKYALAAMMQKLDHLGPDPG</sequence>
<dbReference type="GO" id="GO:0003700">
    <property type="term" value="F:DNA-binding transcription factor activity"/>
    <property type="evidence" value="ECO:0007669"/>
    <property type="project" value="InterPro"/>
</dbReference>
<evidence type="ECO:0000259" key="1">
    <source>
        <dbReference type="PROSITE" id="PS01124"/>
    </source>
</evidence>
<dbReference type="PANTHER" id="PTHR11019:SF159">
    <property type="entry name" value="TRANSCRIPTIONAL REGULATOR-RELATED"/>
    <property type="match status" value="1"/>
</dbReference>
<feature type="domain" description="HTH araC/xylS-type" evidence="1">
    <location>
        <begin position="162"/>
        <end position="256"/>
    </location>
</feature>
<dbReference type="InterPro" id="IPR018060">
    <property type="entry name" value="HTH_AraC"/>
</dbReference>